<dbReference type="Proteomes" id="UP000248882">
    <property type="component" value="Unassembled WGS sequence"/>
</dbReference>
<dbReference type="EMBL" id="QKZT01000006">
    <property type="protein sequence ID" value="PZX53365.1"/>
    <property type="molecule type" value="Genomic_DNA"/>
</dbReference>
<reference evidence="1 2" key="1">
    <citation type="submission" date="2018-06" db="EMBL/GenBank/DDBJ databases">
        <title>Genomic Encyclopedia of Archaeal and Bacterial Type Strains, Phase II (KMG-II): from individual species to whole genera.</title>
        <authorList>
            <person name="Goeker M."/>
        </authorList>
    </citation>
    <scope>NUCLEOTIDE SEQUENCE [LARGE SCALE GENOMIC DNA]</scope>
    <source>
        <strain evidence="1 2">DSM 19830</strain>
    </source>
</reference>
<dbReference type="AlphaFoldDB" id="A0A2W7RRD3"/>
<gene>
    <name evidence="1" type="ORF">LV85_01783</name>
</gene>
<evidence type="ECO:0000313" key="1">
    <source>
        <dbReference type="EMBL" id="PZX53365.1"/>
    </source>
</evidence>
<sequence>MDLAAKKLRLMKQILEIDDDKLISALLDLLKPMKKEDVLSDSQRREILLGIKQLDEGRRVSLKDFLGK</sequence>
<name>A0A2W7RRD3_9BACT</name>
<accession>A0A2W7RRD3</accession>
<evidence type="ECO:0000313" key="2">
    <source>
        <dbReference type="Proteomes" id="UP000248882"/>
    </source>
</evidence>
<comment type="caution">
    <text evidence="1">The sequence shown here is derived from an EMBL/GenBank/DDBJ whole genome shotgun (WGS) entry which is preliminary data.</text>
</comment>
<dbReference type="OrthoDB" id="770454at2"/>
<organism evidence="1 2">
    <name type="scientific">Algoriphagus chordae</name>
    <dbReference type="NCBI Taxonomy" id="237019"/>
    <lineage>
        <taxon>Bacteria</taxon>
        <taxon>Pseudomonadati</taxon>
        <taxon>Bacteroidota</taxon>
        <taxon>Cytophagia</taxon>
        <taxon>Cytophagales</taxon>
        <taxon>Cyclobacteriaceae</taxon>
        <taxon>Algoriphagus</taxon>
    </lineage>
</organism>
<proteinExistence type="predicted"/>
<keyword evidence="2" id="KW-1185">Reference proteome</keyword>
<evidence type="ECO:0008006" key="3">
    <source>
        <dbReference type="Google" id="ProtNLM"/>
    </source>
</evidence>
<protein>
    <recommendedName>
        <fullName evidence="3">Addiction module component</fullName>
    </recommendedName>
</protein>